<proteinExistence type="predicted"/>
<gene>
    <name evidence="3" type="ORF">GGX14DRAFT_572828</name>
</gene>
<feature type="compositionally biased region" description="Acidic residues" evidence="1">
    <location>
        <begin position="66"/>
        <end position="80"/>
    </location>
</feature>
<feature type="compositionally biased region" description="Low complexity" evidence="1">
    <location>
        <begin position="149"/>
        <end position="163"/>
    </location>
</feature>
<feature type="compositionally biased region" description="Acidic residues" evidence="1">
    <location>
        <begin position="475"/>
        <end position="489"/>
    </location>
</feature>
<keyword evidence="4" id="KW-1185">Reference proteome</keyword>
<comment type="caution">
    <text evidence="3">The sequence shown here is derived from an EMBL/GenBank/DDBJ whole genome shotgun (WGS) entry which is preliminary data.</text>
</comment>
<feature type="region of interest" description="Disordered" evidence="1">
    <location>
        <begin position="441"/>
        <end position="489"/>
    </location>
</feature>
<evidence type="ECO:0000313" key="4">
    <source>
        <dbReference type="Proteomes" id="UP001219525"/>
    </source>
</evidence>
<name>A0AAD6V119_9AGAR</name>
<feature type="region of interest" description="Disordered" evidence="1">
    <location>
        <begin position="48"/>
        <end position="192"/>
    </location>
</feature>
<feature type="compositionally biased region" description="Polar residues" evidence="1">
    <location>
        <begin position="131"/>
        <end position="146"/>
    </location>
</feature>
<feature type="compositionally biased region" description="Polar residues" evidence="1">
    <location>
        <begin position="172"/>
        <end position="181"/>
    </location>
</feature>
<accession>A0AAD6V119</accession>
<protein>
    <recommendedName>
        <fullName evidence="2">DUF6532 domain-containing protein</fullName>
    </recommendedName>
</protein>
<dbReference type="Pfam" id="PF20149">
    <property type="entry name" value="DUF6532"/>
    <property type="match status" value="1"/>
</dbReference>
<feature type="region of interest" description="Disordered" evidence="1">
    <location>
        <begin position="1"/>
        <end position="32"/>
    </location>
</feature>
<dbReference type="EMBL" id="JARJCW010000068">
    <property type="protein sequence ID" value="KAJ7199446.1"/>
    <property type="molecule type" value="Genomic_DNA"/>
</dbReference>
<organism evidence="3 4">
    <name type="scientific">Mycena pura</name>
    <dbReference type="NCBI Taxonomy" id="153505"/>
    <lineage>
        <taxon>Eukaryota</taxon>
        <taxon>Fungi</taxon>
        <taxon>Dikarya</taxon>
        <taxon>Basidiomycota</taxon>
        <taxon>Agaricomycotina</taxon>
        <taxon>Agaricomycetes</taxon>
        <taxon>Agaricomycetidae</taxon>
        <taxon>Agaricales</taxon>
        <taxon>Marasmiineae</taxon>
        <taxon>Mycenaceae</taxon>
        <taxon>Mycena</taxon>
    </lineage>
</organism>
<evidence type="ECO:0000259" key="2">
    <source>
        <dbReference type="Pfam" id="PF20149"/>
    </source>
</evidence>
<dbReference type="AlphaFoldDB" id="A0AAD6V119"/>
<dbReference type="InterPro" id="IPR045341">
    <property type="entry name" value="DUF6532"/>
</dbReference>
<reference evidence="3" key="1">
    <citation type="submission" date="2023-03" db="EMBL/GenBank/DDBJ databases">
        <title>Massive genome expansion in bonnet fungi (Mycena s.s.) driven by repeated elements and novel gene families across ecological guilds.</title>
        <authorList>
            <consortium name="Lawrence Berkeley National Laboratory"/>
            <person name="Harder C.B."/>
            <person name="Miyauchi S."/>
            <person name="Viragh M."/>
            <person name="Kuo A."/>
            <person name="Thoen E."/>
            <person name="Andreopoulos B."/>
            <person name="Lu D."/>
            <person name="Skrede I."/>
            <person name="Drula E."/>
            <person name="Henrissat B."/>
            <person name="Morin E."/>
            <person name="Kohler A."/>
            <person name="Barry K."/>
            <person name="LaButti K."/>
            <person name="Morin E."/>
            <person name="Salamov A."/>
            <person name="Lipzen A."/>
            <person name="Mereny Z."/>
            <person name="Hegedus B."/>
            <person name="Baldrian P."/>
            <person name="Stursova M."/>
            <person name="Weitz H."/>
            <person name="Taylor A."/>
            <person name="Grigoriev I.V."/>
            <person name="Nagy L.G."/>
            <person name="Martin F."/>
            <person name="Kauserud H."/>
        </authorList>
    </citation>
    <scope>NUCLEOTIDE SEQUENCE</scope>
    <source>
        <strain evidence="3">9144</strain>
    </source>
</reference>
<evidence type="ECO:0000313" key="3">
    <source>
        <dbReference type="EMBL" id="KAJ7199446.1"/>
    </source>
</evidence>
<evidence type="ECO:0000256" key="1">
    <source>
        <dbReference type="SAM" id="MobiDB-lite"/>
    </source>
</evidence>
<feature type="compositionally biased region" description="Basic residues" evidence="1">
    <location>
        <begin position="110"/>
        <end position="121"/>
    </location>
</feature>
<feature type="domain" description="DUF6532" evidence="2">
    <location>
        <begin position="226"/>
        <end position="420"/>
    </location>
</feature>
<dbReference type="Proteomes" id="UP001219525">
    <property type="component" value="Unassembled WGS sequence"/>
</dbReference>
<sequence>MPPPVVHSSDSETEVRPQRKVAKNQKATKESAAQNALIAQLQARVEKLSRKTAKQQKLLAAKTTDDDGSDLDKESEESDGEGGMQFAASKSIRTLDTVPAPPLKSGSLPKPKKAQAPKPKPRNSLMVPPSSDATDNHLPTSPSPANGQVPGSLVPSSPGPDLDSNVDVVTGQKRTQSSRPSSPAPTKRHKATLPEPTLAKNYVHVPGKKPAAGDYEPPANSIIIYAANHYGARILAKNAKPDDRMREVWARETFKDAGKKEGSRYAYTPRIGKIIIQRGSQVRGKKVEAFRALTASHFDFVHDKKALVIASNINRYNKLIKSSRFHYKNATEWDEKPTGFAEHKIFTQARSNTIFRADDSIGVVFPQYFQPLSLECIALDIATLHHCIEEWSTGKHVSSEFKETKFKANYDKHLAAAQEWNDINPTVVGKIRQKMYIRASASRASKESHPEPTAGIDAAQADALRAELSGRTGDTDSEVEGSVEPEGDT</sequence>